<proteinExistence type="predicted"/>
<dbReference type="PANTHER" id="PTHR17630">
    <property type="entry name" value="DIENELACTONE HYDROLASE"/>
    <property type="match status" value="1"/>
</dbReference>
<dbReference type="PANTHER" id="PTHR17630:SF44">
    <property type="entry name" value="PROTEIN AIM2"/>
    <property type="match status" value="1"/>
</dbReference>
<dbReference type="VEuPathDB" id="FungiDB:C8Q69DRAFT_505546"/>
<keyword evidence="3" id="KW-1185">Reference proteome</keyword>
<dbReference type="OrthoDB" id="17560at2759"/>
<dbReference type="Gene3D" id="3.40.50.1820">
    <property type="entry name" value="alpha/beta hydrolase"/>
    <property type="match status" value="1"/>
</dbReference>
<feature type="domain" description="Dienelactone hydrolase" evidence="1">
    <location>
        <begin position="31"/>
        <end position="240"/>
    </location>
</feature>
<dbReference type="Pfam" id="PF01738">
    <property type="entry name" value="DLH"/>
    <property type="match status" value="1"/>
</dbReference>
<dbReference type="RefSeq" id="XP_028486305.1">
    <property type="nucleotide sequence ID" value="XM_028632718.1"/>
</dbReference>
<keyword evidence="2" id="KW-0378">Hydrolase</keyword>
<evidence type="ECO:0000313" key="2">
    <source>
        <dbReference type="EMBL" id="RWQ96660.1"/>
    </source>
</evidence>
<dbReference type="EMBL" id="RCNU01000003">
    <property type="protein sequence ID" value="RWQ96660.1"/>
    <property type="molecule type" value="Genomic_DNA"/>
</dbReference>
<dbReference type="GO" id="GO:0016787">
    <property type="term" value="F:hydrolase activity"/>
    <property type="evidence" value="ECO:0007669"/>
    <property type="project" value="UniProtKB-KW"/>
</dbReference>
<dbReference type="STRING" id="264951.A0A443HY23"/>
<dbReference type="InterPro" id="IPR029058">
    <property type="entry name" value="AB_hydrolase_fold"/>
</dbReference>
<protein>
    <submittedName>
        <fullName evidence="2">Putative hydrolase</fullName>
    </submittedName>
</protein>
<evidence type="ECO:0000259" key="1">
    <source>
        <dbReference type="Pfam" id="PF01738"/>
    </source>
</evidence>
<organism evidence="2 3">
    <name type="scientific">Byssochlamys spectabilis</name>
    <name type="common">Paecilomyces variotii</name>
    <dbReference type="NCBI Taxonomy" id="264951"/>
    <lineage>
        <taxon>Eukaryota</taxon>
        <taxon>Fungi</taxon>
        <taxon>Dikarya</taxon>
        <taxon>Ascomycota</taxon>
        <taxon>Pezizomycotina</taxon>
        <taxon>Eurotiomycetes</taxon>
        <taxon>Eurotiomycetidae</taxon>
        <taxon>Eurotiales</taxon>
        <taxon>Thermoascaceae</taxon>
        <taxon>Paecilomyces</taxon>
    </lineage>
</organism>
<dbReference type="Proteomes" id="UP000283841">
    <property type="component" value="Unassembled WGS sequence"/>
</dbReference>
<dbReference type="InterPro" id="IPR002925">
    <property type="entry name" value="Dienelactn_hydro"/>
</dbReference>
<gene>
    <name evidence="2" type="ORF">C8Q69DRAFT_505546</name>
</gene>
<dbReference type="AlphaFoldDB" id="A0A443HY23"/>
<reference evidence="2 3" key="1">
    <citation type="journal article" date="2018" name="Front. Microbiol.">
        <title>Genomic and genetic insights into a cosmopolitan fungus, Paecilomyces variotii (Eurotiales).</title>
        <authorList>
            <person name="Urquhart A.S."/>
            <person name="Mondo S.J."/>
            <person name="Makela M.R."/>
            <person name="Hane J.K."/>
            <person name="Wiebenga A."/>
            <person name="He G."/>
            <person name="Mihaltcheva S."/>
            <person name="Pangilinan J."/>
            <person name="Lipzen A."/>
            <person name="Barry K."/>
            <person name="de Vries R.P."/>
            <person name="Grigoriev I.V."/>
            <person name="Idnurm A."/>
        </authorList>
    </citation>
    <scope>NUCLEOTIDE SEQUENCE [LARGE SCALE GENOMIC DNA]</scope>
    <source>
        <strain evidence="2 3">CBS 101075</strain>
    </source>
</reference>
<dbReference type="GeneID" id="39601995"/>
<sequence>MASNPPGACCATGFKHEGNPTGEIKDIGGVKTYFAQPKEKTDKAILILTDIFGIYTNSQLIADQFAENGYLAVIPDLFAGDAIDVAAMEGGKVDLPSWLPNHQTNHVDPIVEAAIKNLREQGIKKIGGVGYCFGAKYVTRFLKNGQIDVGFNAHPSFVTHEELGAIQGPLSIAAAETDQIFTTELRHESEGTLIKTGQPWQINLFSGVVHGFAVRADLSKPQNKFAKEQAFVQAIAWFAYHL</sequence>
<dbReference type="SUPFAM" id="SSF53474">
    <property type="entry name" value="alpha/beta-Hydrolases"/>
    <property type="match status" value="1"/>
</dbReference>
<evidence type="ECO:0000313" key="3">
    <source>
        <dbReference type="Proteomes" id="UP000283841"/>
    </source>
</evidence>
<name>A0A443HY23_BYSSP</name>
<comment type="caution">
    <text evidence="2">The sequence shown here is derived from an EMBL/GenBank/DDBJ whole genome shotgun (WGS) entry which is preliminary data.</text>
</comment>
<accession>A0A443HY23</accession>